<keyword evidence="2" id="KW-1185">Reference proteome</keyword>
<feature type="non-terminal residue" evidence="1">
    <location>
        <position position="52"/>
    </location>
</feature>
<dbReference type="Proteomes" id="UP000052976">
    <property type="component" value="Unassembled WGS sequence"/>
</dbReference>
<dbReference type="EMBL" id="KK718897">
    <property type="protein sequence ID" value="KFO59440.1"/>
    <property type="molecule type" value="Genomic_DNA"/>
</dbReference>
<gene>
    <name evidence="1" type="ORF">N302_01350</name>
</gene>
<protein>
    <submittedName>
        <fullName evidence="1">Uncharacterized protein</fullName>
    </submittedName>
</protein>
<sequence>QKSILRYRLRFASLFQLSLSETTAYSRVLRTPAASPLEKGCSLPRDGHSITK</sequence>
<evidence type="ECO:0000313" key="2">
    <source>
        <dbReference type="Proteomes" id="UP000052976"/>
    </source>
</evidence>
<organism evidence="1 2">
    <name type="scientific">Corvus brachyrhynchos</name>
    <name type="common">American crow</name>
    <dbReference type="NCBI Taxonomy" id="85066"/>
    <lineage>
        <taxon>Eukaryota</taxon>
        <taxon>Metazoa</taxon>
        <taxon>Chordata</taxon>
        <taxon>Craniata</taxon>
        <taxon>Vertebrata</taxon>
        <taxon>Euteleostomi</taxon>
        <taxon>Archelosauria</taxon>
        <taxon>Archosauria</taxon>
        <taxon>Dinosauria</taxon>
        <taxon>Saurischia</taxon>
        <taxon>Theropoda</taxon>
        <taxon>Coelurosauria</taxon>
        <taxon>Aves</taxon>
        <taxon>Neognathae</taxon>
        <taxon>Neoaves</taxon>
        <taxon>Telluraves</taxon>
        <taxon>Australaves</taxon>
        <taxon>Passeriformes</taxon>
        <taxon>Corvoidea</taxon>
        <taxon>Corvidae</taxon>
        <taxon>Corvus</taxon>
    </lineage>
</organism>
<feature type="non-terminal residue" evidence="1">
    <location>
        <position position="1"/>
    </location>
</feature>
<reference evidence="1 2" key="1">
    <citation type="submission" date="2014-04" db="EMBL/GenBank/DDBJ databases">
        <title>Genome evolution of avian class.</title>
        <authorList>
            <person name="Zhang G."/>
            <person name="Li C."/>
        </authorList>
    </citation>
    <scope>NUCLEOTIDE SEQUENCE [LARGE SCALE GENOMIC DNA]</scope>
    <source>
        <strain evidence="1">BGI_N302</strain>
    </source>
</reference>
<accession>A0A091FCG9</accession>
<proteinExistence type="predicted"/>
<evidence type="ECO:0000313" key="1">
    <source>
        <dbReference type="EMBL" id="KFO59440.1"/>
    </source>
</evidence>
<name>A0A091FCG9_CORBR</name>
<dbReference type="AlphaFoldDB" id="A0A091FCG9"/>